<comment type="caution">
    <text evidence="10">The sequence shown here is derived from an EMBL/GenBank/DDBJ whole genome shotgun (WGS) entry which is preliminary data.</text>
</comment>
<dbReference type="AlphaFoldDB" id="A0A1F5CBU0"/>
<keyword evidence="4" id="KW-0808">Transferase</keyword>
<protein>
    <recommendedName>
        <fullName evidence="9">Glycosyltransferase RgtA/B/C/D-like domain-containing protein</fullName>
    </recommendedName>
</protein>
<evidence type="ECO:0000259" key="9">
    <source>
        <dbReference type="Pfam" id="PF13231"/>
    </source>
</evidence>
<feature type="transmembrane region" description="Helical" evidence="8">
    <location>
        <begin position="377"/>
        <end position="393"/>
    </location>
</feature>
<comment type="subcellular location">
    <subcellularLocation>
        <location evidence="1">Cell membrane</location>
        <topology evidence="1">Multi-pass membrane protein</topology>
    </subcellularLocation>
</comment>
<dbReference type="GO" id="GO:0005886">
    <property type="term" value="C:plasma membrane"/>
    <property type="evidence" value="ECO:0007669"/>
    <property type="project" value="UniProtKB-SubCell"/>
</dbReference>
<evidence type="ECO:0000256" key="2">
    <source>
        <dbReference type="ARBA" id="ARBA00022475"/>
    </source>
</evidence>
<feature type="transmembrane region" description="Helical" evidence="8">
    <location>
        <begin position="299"/>
        <end position="321"/>
    </location>
</feature>
<feature type="transmembrane region" description="Helical" evidence="8">
    <location>
        <begin position="405"/>
        <end position="425"/>
    </location>
</feature>
<feature type="transmembrane region" description="Helical" evidence="8">
    <location>
        <begin position="231"/>
        <end position="256"/>
    </location>
</feature>
<keyword evidence="2" id="KW-1003">Cell membrane</keyword>
<evidence type="ECO:0000313" key="11">
    <source>
        <dbReference type="Proteomes" id="UP000177197"/>
    </source>
</evidence>
<keyword evidence="3" id="KW-0328">Glycosyltransferase</keyword>
<feature type="domain" description="Glycosyltransferase RgtA/B/C/D-like" evidence="9">
    <location>
        <begin position="105"/>
        <end position="242"/>
    </location>
</feature>
<evidence type="ECO:0000256" key="6">
    <source>
        <dbReference type="ARBA" id="ARBA00022989"/>
    </source>
</evidence>
<dbReference type="Proteomes" id="UP000177197">
    <property type="component" value="Unassembled WGS sequence"/>
</dbReference>
<keyword evidence="7 8" id="KW-0472">Membrane</keyword>
<evidence type="ECO:0000256" key="8">
    <source>
        <dbReference type="SAM" id="Phobius"/>
    </source>
</evidence>
<dbReference type="GO" id="GO:0009103">
    <property type="term" value="P:lipopolysaccharide biosynthetic process"/>
    <property type="evidence" value="ECO:0007669"/>
    <property type="project" value="UniProtKB-ARBA"/>
</dbReference>
<evidence type="ECO:0000256" key="4">
    <source>
        <dbReference type="ARBA" id="ARBA00022679"/>
    </source>
</evidence>
<accession>A0A1F5CBU0</accession>
<feature type="transmembrane region" description="Helical" evidence="8">
    <location>
        <begin position="268"/>
        <end position="287"/>
    </location>
</feature>
<keyword evidence="6 8" id="KW-1133">Transmembrane helix</keyword>
<proteinExistence type="predicted"/>
<evidence type="ECO:0000256" key="3">
    <source>
        <dbReference type="ARBA" id="ARBA00022676"/>
    </source>
</evidence>
<evidence type="ECO:0000256" key="7">
    <source>
        <dbReference type="ARBA" id="ARBA00023136"/>
    </source>
</evidence>
<evidence type="ECO:0000256" key="1">
    <source>
        <dbReference type="ARBA" id="ARBA00004651"/>
    </source>
</evidence>
<dbReference type="Pfam" id="PF13231">
    <property type="entry name" value="PMT_2"/>
    <property type="match status" value="1"/>
</dbReference>
<feature type="transmembrane region" description="Helical" evidence="8">
    <location>
        <begin position="187"/>
        <end position="219"/>
    </location>
</feature>
<dbReference type="EMBL" id="MEYV01000010">
    <property type="protein sequence ID" value="OGD40307.1"/>
    <property type="molecule type" value="Genomic_DNA"/>
</dbReference>
<dbReference type="PANTHER" id="PTHR33908">
    <property type="entry name" value="MANNOSYLTRANSFERASE YKCB-RELATED"/>
    <property type="match status" value="1"/>
</dbReference>
<evidence type="ECO:0000313" key="10">
    <source>
        <dbReference type="EMBL" id="OGD40307.1"/>
    </source>
</evidence>
<keyword evidence="5 8" id="KW-0812">Transmembrane</keyword>
<feature type="transmembrane region" description="Helical" evidence="8">
    <location>
        <begin position="135"/>
        <end position="152"/>
    </location>
</feature>
<feature type="transmembrane region" description="Helical" evidence="8">
    <location>
        <begin position="111"/>
        <end position="129"/>
    </location>
</feature>
<dbReference type="InterPro" id="IPR050297">
    <property type="entry name" value="LipidA_mod_glycosyltrf_83"/>
</dbReference>
<dbReference type="PANTHER" id="PTHR33908:SF11">
    <property type="entry name" value="MEMBRANE PROTEIN"/>
    <property type="match status" value="1"/>
</dbReference>
<evidence type="ECO:0000256" key="5">
    <source>
        <dbReference type="ARBA" id="ARBA00022692"/>
    </source>
</evidence>
<feature type="transmembrane region" description="Helical" evidence="8">
    <location>
        <begin position="341"/>
        <end position="356"/>
    </location>
</feature>
<dbReference type="InterPro" id="IPR038731">
    <property type="entry name" value="RgtA/B/C-like"/>
</dbReference>
<dbReference type="GO" id="GO:0016763">
    <property type="term" value="F:pentosyltransferase activity"/>
    <property type="evidence" value="ECO:0007669"/>
    <property type="project" value="TreeGrafter"/>
</dbReference>
<feature type="transmembrane region" description="Helical" evidence="8">
    <location>
        <begin position="452"/>
        <end position="477"/>
    </location>
</feature>
<sequence length="596" mass="68328">MKKNNFIVFLLLLLFGFLSVLSMWNDSAIVDEGPHLPAGYSYLTQKDMRLNPEHPPLLKDLAAIPLLFMNINFPSQIKSWTDDINGQWDFGHYFLYNSGNDAQNMMRAGRLPIILISLLLGFFVFKFASELWGKNIGFLALFLYVFSPTILAHTRFVTTDVGAAAGFFISYYYFYRWLKSPTLKNSLFFGIVFGLALLTKFSTILLPLIFAFLIFIWFLANKKRVLESAKLYIGGFILSSIVALFVVGMVYVWHVWNYPPERQLNGTIFTLGSFGFQPAVDFVVWLVKSNFIFSRALGQYFLGVLMVLQRQAGGNTTYYLGEISGTGSVSYFPLMYLVKEPVTYILLVLFALWLFVRDLKNSYSNVLKNIRINILDNFVELGALAVIVVYWFVSIRSNLNIGVRHLIPTLPFIYLLTARQVGFWIKATTERISNYQGFLQVWGLYWRSFKRILIIFVLLLWASLSVVFTFPAFLAYFNEFGGGPNGGYKIVTDSNLDWGQDLLRLSRFVKQNNIQSIGVDYFGGGDVGYYMGNTARMFDREIPQRGWLAVSATFLQVACQPQYVGSCHYNQRSYVWLDQYKPVAKIGYSIFIYKIE</sequence>
<name>A0A1F5CBU0_9BACT</name>
<gene>
    <name evidence="10" type="ORF">A3I30_03370</name>
</gene>
<organism evidence="10 11">
    <name type="scientific">Candidatus Azambacteria bacterium RIFCSPLOWO2_02_FULL_44_14</name>
    <dbReference type="NCBI Taxonomy" id="1797306"/>
    <lineage>
        <taxon>Bacteria</taxon>
        <taxon>Candidatus Azamiibacteriota</taxon>
    </lineage>
</organism>
<reference evidence="10 11" key="1">
    <citation type="journal article" date="2016" name="Nat. Commun.">
        <title>Thousands of microbial genomes shed light on interconnected biogeochemical processes in an aquifer system.</title>
        <authorList>
            <person name="Anantharaman K."/>
            <person name="Brown C.T."/>
            <person name="Hug L.A."/>
            <person name="Sharon I."/>
            <person name="Castelle C.J."/>
            <person name="Probst A.J."/>
            <person name="Thomas B.C."/>
            <person name="Singh A."/>
            <person name="Wilkins M.J."/>
            <person name="Karaoz U."/>
            <person name="Brodie E.L."/>
            <person name="Williams K.H."/>
            <person name="Hubbard S.S."/>
            <person name="Banfield J.F."/>
        </authorList>
    </citation>
    <scope>NUCLEOTIDE SEQUENCE [LARGE SCALE GENOMIC DNA]</scope>
</reference>